<dbReference type="AlphaFoldDB" id="A0A0V0XY49"/>
<dbReference type="Pfam" id="PF01391">
    <property type="entry name" value="Collagen"/>
    <property type="match status" value="1"/>
</dbReference>
<dbReference type="PANTHER" id="PTHR24637:SF385">
    <property type="entry name" value="CUTICLE COLLAGEN BLI-1-RELATED"/>
    <property type="match status" value="1"/>
</dbReference>
<reference evidence="5 6" key="1">
    <citation type="submission" date="2015-01" db="EMBL/GenBank/DDBJ databases">
        <title>Evolution of Trichinella species and genotypes.</title>
        <authorList>
            <person name="Korhonen P.K."/>
            <person name="Edoardo P."/>
            <person name="Giuseppe L.R."/>
            <person name="Gasser R.B."/>
        </authorList>
    </citation>
    <scope>NUCLEOTIDE SEQUENCE [LARGE SCALE GENOMIC DNA]</scope>
    <source>
        <strain evidence="5">ISS141</strain>
    </source>
</reference>
<evidence type="ECO:0000256" key="3">
    <source>
        <dbReference type="SAM" id="Phobius"/>
    </source>
</evidence>
<dbReference type="Proteomes" id="UP000054815">
    <property type="component" value="Unassembled WGS sequence"/>
</dbReference>
<dbReference type="InterPro" id="IPR002486">
    <property type="entry name" value="Col_cuticle_N"/>
</dbReference>
<name>A0A0V0XY49_TRIPS</name>
<dbReference type="SMART" id="SM01088">
    <property type="entry name" value="Col_cuticle_N"/>
    <property type="match status" value="1"/>
</dbReference>
<keyword evidence="3" id="KW-0812">Transmembrane</keyword>
<keyword evidence="3" id="KW-0472">Membrane</keyword>
<sequence length="314" mass="33804">MAPTDQCSAVVIPQGRGPENTVSNMEEYAKLEQKIGDRNVAPRTVAFCSVVFSTVAVTACLLTFPLVFHYVQMLQLSVQGEVDTCKVLRTRDMWKQMIDTKNGFVGFGELKSNTEILLRFTRQTVARANEDHQVHLDPQDVTAKTDFLERMDLVVNQDQMQNPKIPYCQYRPNVLVLLYQVLLEFLVQLVKMDHQVMPDHLDVTARLVPQDQSVILDHQGKKGPPGPPGKLVPGEAGLKGPAGPRGATGRPGERGAPGEPGQEGPPGERGPPGEPGNPGPGGKPGIPGAAGPKGPPGFSGSCDHCPPARLAPGY</sequence>
<dbReference type="STRING" id="6337.A0A0V0XY49"/>
<organism evidence="5 6">
    <name type="scientific">Trichinella pseudospiralis</name>
    <name type="common">Parasitic roundworm</name>
    <dbReference type="NCBI Taxonomy" id="6337"/>
    <lineage>
        <taxon>Eukaryota</taxon>
        <taxon>Metazoa</taxon>
        <taxon>Ecdysozoa</taxon>
        <taxon>Nematoda</taxon>
        <taxon>Enoplea</taxon>
        <taxon>Dorylaimia</taxon>
        <taxon>Trichinellida</taxon>
        <taxon>Trichinellidae</taxon>
        <taxon>Trichinella</taxon>
    </lineage>
</organism>
<dbReference type="EMBL" id="JYDU01000100">
    <property type="protein sequence ID" value="KRX92877.1"/>
    <property type="molecule type" value="Genomic_DNA"/>
</dbReference>
<evidence type="ECO:0000259" key="4">
    <source>
        <dbReference type="SMART" id="SM01088"/>
    </source>
</evidence>
<protein>
    <submittedName>
        <fullName evidence="5">Cuticle collagen 14</fullName>
    </submittedName>
</protein>
<evidence type="ECO:0000313" key="6">
    <source>
        <dbReference type="Proteomes" id="UP000054815"/>
    </source>
</evidence>
<dbReference type="PANTHER" id="PTHR24637">
    <property type="entry name" value="COLLAGEN"/>
    <property type="match status" value="1"/>
</dbReference>
<evidence type="ECO:0000256" key="2">
    <source>
        <dbReference type="SAM" id="MobiDB-lite"/>
    </source>
</evidence>
<keyword evidence="3" id="KW-1133">Transmembrane helix</keyword>
<gene>
    <name evidence="5" type="primary">col-14</name>
    <name evidence="5" type="ORF">T4E_5673</name>
</gene>
<keyword evidence="1" id="KW-0677">Repeat</keyword>
<comment type="caution">
    <text evidence="5">The sequence shown here is derived from an EMBL/GenBank/DDBJ whole genome shotgun (WGS) entry which is preliminary data.</text>
</comment>
<dbReference type="GO" id="GO:0042302">
    <property type="term" value="F:structural constituent of cuticle"/>
    <property type="evidence" value="ECO:0007669"/>
    <property type="project" value="InterPro"/>
</dbReference>
<feature type="transmembrane region" description="Helical" evidence="3">
    <location>
        <begin position="44"/>
        <end position="68"/>
    </location>
</feature>
<dbReference type="InterPro" id="IPR008160">
    <property type="entry name" value="Collagen"/>
</dbReference>
<dbReference type="GO" id="GO:0005581">
    <property type="term" value="C:collagen trimer"/>
    <property type="evidence" value="ECO:0007669"/>
    <property type="project" value="UniProtKB-KW"/>
</dbReference>
<feature type="domain" description="Nematode cuticle collagen N-terminal" evidence="4">
    <location>
        <begin position="44"/>
        <end position="97"/>
    </location>
</feature>
<dbReference type="Pfam" id="PF01484">
    <property type="entry name" value="Col_cuticle_N"/>
    <property type="match status" value="1"/>
</dbReference>
<proteinExistence type="predicted"/>
<evidence type="ECO:0000313" key="5">
    <source>
        <dbReference type="EMBL" id="KRX92877.1"/>
    </source>
</evidence>
<accession>A0A0V0XY49</accession>
<evidence type="ECO:0000256" key="1">
    <source>
        <dbReference type="ARBA" id="ARBA00022737"/>
    </source>
</evidence>
<keyword evidence="5" id="KW-0176">Collagen</keyword>
<feature type="compositionally biased region" description="Low complexity" evidence="2">
    <location>
        <begin position="239"/>
        <end position="250"/>
    </location>
</feature>
<feature type="region of interest" description="Disordered" evidence="2">
    <location>
        <begin position="216"/>
        <end position="314"/>
    </location>
</feature>
<feature type="compositionally biased region" description="Pro residues" evidence="2">
    <location>
        <begin position="268"/>
        <end position="278"/>
    </location>
</feature>